<organism evidence="1 2">
    <name type="scientific">Micromonospora echinofusca</name>
    <dbReference type="NCBI Taxonomy" id="47858"/>
    <lineage>
        <taxon>Bacteria</taxon>
        <taxon>Bacillati</taxon>
        <taxon>Actinomycetota</taxon>
        <taxon>Actinomycetes</taxon>
        <taxon>Micromonosporales</taxon>
        <taxon>Micromonosporaceae</taxon>
        <taxon>Micromonospora</taxon>
    </lineage>
</organism>
<dbReference type="Proteomes" id="UP000198251">
    <property type="component" value="Chromosome I"/>
</dbReference>
<proteinExistence type="predicted"/>
<keyword evidence="2" id="KW-1185">Reference proteome</keyword>
<evidence type="ECO:0000313" key="2">
    <source>
        <dbReference type="Proteomes" id="UP000198251"/>
    </source>
</evidence>
<dbReference type="AlphaFoldDB" id="A0A1C5GGI1"/>
<evidence type="ECO:0008006" key="3">
    <source>
        <dbReference type="Google" id="ProtNLM"/>
    </source>
</evidence>
<name>A0A1C5GGI1_MICEH</name>
<accession>A0A1C5GGI1</accession>
<gene>
    <name evidence="1" type="ORF">GA0070610_4556</name>
</gene>
<dbReference type="EMBL" id="LT607733">
    <property type="protein sequence ID" value="SCG18216.1"/>
    <property type="molecule type" value="Genomic_DNA"/>
</dbReference>
<evidence type="ECO:0000313" key="1">
    <source>
        <dbReference type="EMBL" id="SCG18216.1"/>
    </source>
</evidence>
<reference evidence="1 2" key="1">
    <citation type="submission" date="2016-06" db="EMBL/GenBank/DDBJ databases">
        <authorList>
            <person name="Kjaerup R.B."/>
            <person name="Dalgaard T.S."/>
            <person name="Juul-Madsen H.R."/>
        </authorList>
    </citation>
    <scope>NUCLEOTIDE SEQUENCE [LARGE SCALE GENOMIC DNA]</scope>
    <source>
        <strain evidence="1 2">DSM 43913</strain>
    </source>
</reference>
<protein>
    <recommendedName>
        <fullName evidence="3">Secreted protein</fullName>
    </recommendedName>
</protein>
<sequence length="389" mass="40498">MPPAGAAPGTGGGNRLSWRIVTSTEERLAAIRGGVPPRRHNARTIAALTGNPGCTRRAVLDGAGVDKPRLAERIGFPARFGQSRFAITRGNAFEAQVKADGGAELLRLVAERLGVPVPAAASWTDLGDGVEDDTAARHRRSAALLTDATPGGPDDTAALFDHPLLGLDVAGRRVHLEPDLVAARLAGRFHVVEIKSFPVVDGQADPAKVSAAAIQAAVYVLALRELLAAAGHDPELVSHDAVLVCPRDFANQPVASLVDVRKQLLVLRRQLDRMARLDALLAAVPEDFTADVTAEPAALLAALSGVAARYAPDCLAACELAYFCRDEARGHTGALGRPVREALGGIAEVAEVLALAAGERTPEPGQEEAAALLRAAARLRADALTGTPA</sequence>